<accession>A0A9N9A0S3</accession>
<proteinExistence type="predicted"/>
<evidence type="ECO:0000313" key="1">
    <source>
        <dbReference type="EMBL" id="CAG8513676.1"/>
    </source>
</evidence>
<name>A0A9N9A0S3_9GLOM</name>
<organism evidence="1 2">
    <name type="scientific">Cetraspora pellucida</name>
    <dbReference type="NCBI Taxonomy" id="1433469"/>
    <lineage>
        <taxon>Eukaryota</taxon>
        <taxon>Fungi</taxon>
        <taxon>Fungi incertae sedis</taxon>
        <taxon>Mucoromycota</taxon>
        <taxon>Glomeromycotina</taxon>
        <taxon>Glomeromycetes</taxon>
        <taxon>Diversisporales</taxon>
        <taxon>Gigasporaceae</taxon>
        <taxon>Cetraspora</taxon>
    </lineage>
</organism>
<gene>
    <name evidence="1" type="ORF">CPELLU_LOCUS3041</name>
</gene>
<dbReference type="Proteomes" id="UP000789759">
    <property type="component" value="Unassembled WGS sequence"/>
</dbReference>
<protein>
    <submittedName>
        <fullName evidence="1">22718_t:CDS:1</fullName>
    </submittedName>
</protein>
<sequence length="166" mass="19838">MSNLVIPIVIDKKNRRLLKPFNNHPGRYDTLSVIKPSKTPVQWAIRVKVLLQELVSERKRSIYHTHALFLAFGKERDPSNAQLAWLSLPNNNTPKEVKFLGLTPHKVKNPIFLDQIKMCLNKEYGKYIKKYNRLPYIAEFKISRYQEYIIPYNWIDRKKNQLWNRF</sequence>
<dbReference type="OrthoDB" id="2303151at2759"/>
<reference evidence="1" key="1">
    <citation type="submission" date="2021-06" db="EMBL/GenBank/DDBJ databases">
        <authorList>
            <person name="Kallberg Y."/>
            <person name="Tangrot J."/>
            <person name="Rosling A."/>
        </authorList>
    </citation>
    <scope>NUCLEOTIDE SEQUENCE</scope>
    <source>
        <strain evidence="1">FL966</strain>
    </source>
</reference>
<keyword evidence="2" id="KW-1185">Reference proteome</keyword>
<comment type="caution">
    <text evidence="1">The sequence shown here is derived from an EMBL/GenBank/DDBJ whole genome shotgun (WGS) entry which is preliminary data.</text>
</comment>
<dbReference type="AlphaFoldDB" id="A0A9N9A0S3"/>
<evidence type="ECO:0000313" key="2">
    <source>
        <dbReference type="Proteomes" id="UP000789759"/>
    </source>
</evidence>
<dbReference type="EMBL" id="CAJVQA010001418">
    <property type="protein sequence ID" value="CAG8513676.1"/>
    <property type="molecule type" value="Genomic_DNA"/>
</dbReference>